<accession>A0A1X1IZD6</accession>
<comment type="caution">
    <text evidence="1">The sequence shown here is derived from an EMBL/GenBank/DDBJ whole genome shotgun (WGS) entry which is preliminary data.</text>
</comment>
<gene>
    <name evidence="1" type="ORF">B7708_05030</name>
</gene>
<sequence>MNSHKFSFFDSLFLVVSVAKNDFYIGFYHSFQLSIISDFGEFFNCPSDEKGKLEHRFHLISLFPPFFEQDIKEKQS</sequence>
<name>A0A1X1IZD6_STROR</name>
<dbReference type="EMBL" id="NCUX01000031">
    <property type="protein sequence ID" value="ORO78450.1"/>
    <property type="molecule type" value="Genomic_DNA"/>
</dbReference>
<evidence type="ECO:0000313" key="1">
    <source>
        <dbReference type="EMBL" id="ORO78450.1"/>
    </source>
</evidence>
<dbReference type="Proteomes" id="UP000193780">
    <property type="component" value="Unassembled WGS sequence"/>
</dbReference>
<organism evidence="1 2">
    <name type="scientific">Streptococcus oralis subsp. dentisani</name>
    <dbReference type="NCBI Taxonomy" id="1458253"/>
    <lineage>
        <taxon>Bacteria</taxon>
        <taxon>Bacillati</taxon>
        <taxon>Bacillota</taxon>
        <taxon>Bacilli</taxon>
        <taxon>Lactobacillales</taxon>
        <taxon>Streptococcaceae</taxon>
        <taxon>Streptococcus</taxon>
    </lineage>
</organism>
<reference evidence="1 2" key="1">
    <citation type="journal article" date="2016" name="Eur. J. Clin. Microbiol. Infect. Dis.">
        <title>Whole genome sequencing as a tool for phylogenetic analysis of clinical strains of Mitis group streptococci.</title>
        <authorList>
            <person name="Rasmussen L.H."/>
            <person name="Dargis R."/>
            <person name="Hojholt K."/>
            <person name="Christensen J.J."/>
            <person name="Skovgaard O."/>
            <person name="Justesen U.S."/>
            <person name="Rosenvinge F.S."/>
            <person name="Moser C."/>
            <person name="Lukjancenko O."/>
            <person name="Rasmussen S."/>
            <person name="Nielsen X.C."/>
        </authorList>
    </citation>
    <scope>NUCLEOTIDE SEQUENCE [LARGE SCALE GENOMIC DNA]</scope>
    <source>
        <strain evidence="1 2">RH_9883_08</strain>
    </source>
</reference>
<proteinExistence type="predicted"/>
<dbReference type="AlphaFoldDB" id="A0A1X1IZD6"/>
<protein>
    <submittedName>
        <fullName evidence="1">Uncharacterized protein</fullName>
    </submittedName>
</protein>
<evidence type="ECO:0000313" key="2">
    <source>
        <dbReference type="Proteomes" id="UP000193780"/>
    </source>
</evidence>